<dbReference type="EMBL" id="FTOG01000001">
    <property type="protein sequence ID" value="SIS44660.1"/>
    <property type="molecule type" value="Genomic_DNA"/>
</dbReference>
<feature type="active site" description="Proton acceptor" evidence="2">
    <location>
        <position position="120"/>
    </location>
</feature>
<comment type="catalytic activity">
    <reaction evidence="2">
        <text>a 3'-end 2',3'-cyclophospho-ribonucleotide-RNA + H2O = a 3'-end 2'-phospho-ribonucleotide-RNA + H(+)</text>
        <dbReference type="Rhea" id="RHEA:11828"/>
        <dbReference type="Rhea" id="RHEA-COMP:10464"/>
        <dbReference type="Rhea" id="RHEA-COMP:17353"/>
        <dbReference type="ChEBI" id="CHEBI:15377"/>
        <dbReference type="ChEBI" id="CHEBI:15378"/>
        <dbReference type="ChEBI" id="CHEBI:83064"/>
        <dbReference type="ChEBI" id="CHEBI:173113"/>
        <dbReference type="EC" id="3.1.4.58"/>
    </reaction>
</comment>
<dbReference type="GO" id="GO:0008664">
    <property type="term" value="F:RNA 2',3'-cyclic 3'-phosphodiesterase activity"/>
    <property type="evidence" value="ECO:0007669"/>
    <property type="project" value="UniProtKB-EC"/>
</dbReference>
<proteinExistence type="inferred from homology"/>
<dbReference type="PANTHER" id="PTHR35561:SF1">
    <property type="entry name" value="RNA 2',3'-CYCLIC PHOSPHODIESTERASE"/>
    <property type="match status" value="1"/>
</dbReference>
<dbReference type="EC" id="3.1.4.58" evidence="2"/>
<name>A0A1N7J5P9_9RHOB</name>
<sequence length="181" mass="19402">MRVFVGVMLAEALWEPVAQLQSALGCGRAVAEENLHLTLAFLGDVDLPELEAVHEELAALPVTPFTVDLAGLDPMGGADRVETLVLNARPNPALEALHSKVAQAARRAGVVLERRRFRPHVTIARFGKGFGPGAVAKLGALLQARGDVVLPEWRVTGFALIRSHLGREGASYEVLAEYPEA</sequence>
<dbReference type="GO" id="GO:0004113">
    <property type="term" value="F:2',3'-cyclic-nucleotide 3'-phosphodiesterase activity"/>
    <property type="evidence" value="ECO:0007669"/>
    <property type="project" value="InterPro"/>
</dbReference>
<dbReference type="RefSeq" id="WP_076483326.1">
    <property type="nucleotide sequence ID" value="NZ_FTOG01000001.1"/>
</dbReference>
<dbReference type="InterPro" id="IPR009097">
    <property type="entry name" value="Cyclic_Pdiesterase"/>
</dbReference>
<dbReference type="GO" id="GO:0016874">
    <property type="term" value="F:ligase activity"/>
    <property type="evidence" value="ECO:0007669"/>
    <property type="project" value="UniProtKB-KW"/>
</dbReference>
<accession>A0A1N7J5P9</accession>
<dbReference type="Pfam" id="PF13563">
    <property type="entry name" value="2_5_RNA_ligase2"/>
    <property type="match status" value="1"/>
</dbReference>
<gene>
    <name evidence="3" type="ORF">SAMN05421580_101381</name>
</gene>
<dbReference type="OrthoDB" id="9793819at2"/>
<dbReference type="AlphaFoldDB" id="A0A1N7J5P9"/>
<protein>
    <recommendedName>
        <fullName evidence="2">RNA 2',3'-cyclic phosphodiesterase</fullName>
        <shortName evidence="2">RNA 2',3'-CPDase</shortName>
        <ecNumber evidence="2">3.1.4.58</ecNumber>
    </recommendedName>
</protein>
<evidence type="ECO:0000313" key="4">
    <source>
        <dbReference type="Proteomes" id="UP000186221"/>
    </source>
</evidence>
<evidence type="ECO:0000313" key="3">
    <source>
        <dbReference type="EMBL" id="SIS44660.1"/>
    </source>
</evidence>
<dbReference type="STRING" id="453582.SAMN05421580_101381"/>
<dbReference type="HAMAP" id="MF_01940">
    <property type="entry name" value="RNA_CPDase"/>
    <property type="match status" value="1"/>
</dbReference>
<keyword evidence="4" id="KW-1185">Reference proteome</keyword>
<comment type="similarity">
    <text evidence="2">Belongs to the 2H phosphoesterase superfamily. ThpR family.</text>
</comment>
<organism evidence="3 4">
    <name type="scientific">Rhodobacter aestuarii</name>
    <dbReference type="NCBI Taxonomy" id="453582"/>
    <lineage>
        <taxon>Bacteria</taxon>
        <taxon>Pseudomonadati</taxon>
        <taxon>Pseudomonadota</taxon>
        <taxon>Alphaproteobacteria</taxon>
        <taxon>Rhodobacterales</taxon>
        <taxon>Rhodobacter group</taxon>
        <taxon>Rhodobacter</taxon>
    </lineage>
</organism>
<evidence type="ECO:0000256" key="1">
    <source>
        <dbReference type="ARBA" id="ARBA00022801"/>
    </source>
</evidence>
<feature type="active site" description="Proton donor" evidence="2">
    <location>
        <position position="36"/>
    </location>
</feature>
<reference evidence="4" key="1">
    <citation type="submission" date="2017-01" db="EMBL/GenBank/DDBJ databases">
        <authorList>
            <person name="Varghese N."/>
            <person name="Submissions S."/>
        </authorList>
    </citation>
    <scope>NUCLEOTIDE SEQUENCE [LARGE SCALE GENOMIC DNA]</scope>
    <source>
        <strain evidence="4">DSM 19945</strain>
    </source>
</reference>
<comment type="function">
    <text evidence="2">Hydrolyzes RNA 2',3'-cyclic phosphodiester to an RNA 2'-phosphomonoester.</text>
</comment>
<keyword evidence="1 2" id="KW-0378">Hydrolase</keyword>
<dbReference type="Gene3D" id="3.90.1140.10">
    <property type="entry name" value="Cyclic phosphodiesterase"/>
    <property type="match status" value="1"/>
</dbReference>
<dbReference type="NCBIfam" id="TIGR02258">
    <property type="entry name" value="2_5_ligase"/>
    <property type="match status" value="1"/>
</dbReference>
<feature type="short sequence motif" description="HXTX 1" evidence="2">
    <location>
        <begin position="36"/>
        <end position="39"/>
    </location>
</feature>
<feature type="short sequence motif" description="HXTX 2" evidence="2">
    <location>
        <begin position="120"/>
        <end position="123"/>
    </location>
</feature>
<dbReference type="PANTHER" id="PTHR35561">
    <property type="entry name" value="RNA 2',3'-CYCLIC PHOSPHODIESTERASE"/>
    <property type="match status" value="1"/>
</dbReference>
<evidence type="ECO:0000256" key="2">
    <source>
        <dbReference type="HAMAP-Rule" id="MF_01940"/>
    </source>
</evidence>
<dbReference type="SUPFAM" id="SSF55144">
    <property type="entry name" value="LigT-like"/>
    <property type="match status" value="1"/>
</dbReference>
<dbReference type="PROSITE" id="PS51257">
    <property type="entry name" value="PROKAR_LIPOPROTEIN"/>
    <property type="match status" value="1"/>
</dbReference>
<keyword evidence="3" id="KW-0436">Ligase</keyword>
<dbReference type="InterPro" id="IPR004175">
    <property type="entry name" value="RNA_CPDase"/>
</dbReference>
<dbReference type="Proteomes" id="UP000186221">
    <property type="component" value="Unassembled WGS sequence"/>
</dbReference>